<evidence type="ECO:0000256" key="2">
    <source>
        <dbReference type="SAM" id="Coils"/>
    </source>
</evidence>
<protein>
    <submittedName>
        <fullName evidence="5">TolC family protein</fullName>
    </submittedName>
</protein>
<keyword evidence="2" id="KW-0175">Coiled coil</keyword>
<sequence length="431" mass="46397">MGRFLLISLSLATGLAAVYPGASAWAQASTGLQAGSGDLSLKGAEKLWLEKNRELQQARIAVKAAEADRVTANEAPNPQLTLSSTSLNPRTGIGGGSLREKRADSVIRIDQQIERGGKRELRTKTAGALVQAAREDLQESLRQGRMQLVSAYWDLRQAQERLSLAQDTAELYHRTIRATELRLKVGDVAAADLARLKVEAARADNDARGAVSDLAQAQSALAYQLGREIRAADLVATDPWPALNGGEASPTAQSQALDQRPDVRAAQARVEAAEHARDLARANRSRDISVGVQFEHFPEPDQSANNTYGVSVSVPLFLRHSYEGEIARAEADLEQAREALDQVRGQAQTDLAQAASQLASARERRQRLEGGLLQDAERAAKAAEFAYTKGASSLVDLLDARRTLKAVQLDGVGLRADYAKALAAWEAAQGK</sequence>
<feature type="region of interest" description="Disordered" evidence="3">
    <location>
        <begin position="75"/>
        <end position="99"/>
    </location>
</feature>
<dbReference type="PANTHER" id="PTHR30203:SF30">
    <property type="entry name" value="OUTER MEMBRANE PROTEIN-RELATED"/>
    <property type="match status" value="1"/>
</dbReference>
<dbReference type="GO" id="GO:0015562">
    <property type="term" value="F:efflux transmembrane transporter activity"/>
    <property type="evidence" value="ECO:0007669"/>
    <property type="project" value="InterPro"/>
</dbReference>
<dbReference type="PANTHER" id="PTHR30203">
    <property type="entry name" value="OUTER MEMBRANE CATION EFFLUX PROTEIN"/>
    <property type="match status" value="1"/>
</dbReference>
<keyword evidence="4" id="KW-0732">Signal</keyword>
<dbReference type="AlphaFoldDB" id="A0A975SPK7"/>
<dbReference type="Pfam" id="PF02321">
    <property type="entry name" value="OEP"/>
    <property type="match status" value="2"/>
</dbReference>
<gene>
    <name evidence="5" type="ORF">Azoinq_03155</name>
</gene>
<dbReference type="InterPro" id="IPR003423">
    <property type="entry name" value="OMP_efflux"/>
</dbReference>
<proteinExistence type="inferred from homology"/>
<reference evidence="5" key="1">
    <citation type="submission" date="2020-11" db="EMBL/GenBank/DDBJ databases">
        <title>Azospira inquinata sp. nov.</title>
        <authorList>
            <person name="Moe W.M."/>
            <person name="Mikes M.C."/>
        </authorList>
    </citation>
    <scope>NUCLEOTIDE SEQUENCE</scope>
    <source>
        <strain evidence="5">Azo-3</strain>
    </source>
</reference>
<feature type="compositionally biased region" description="Polar residues" evidence="3">
    <location>
        <begin position="75"/>
        <end position="89"/>
    </location>
</feature>
<evidence type="ECO:0000256" key="3">
    <source>
        <dbReference type="SAM" id="MobiDB-lite"/>
    </source>
</evidence>
<dbReference type="KEGG" id="aiq:Azoinq_03155"/>
<evidence type="ECO:0000313" key="5">
    <source>
        <dbReference type="EMBL" id="QWT49625.1"/>
    </source>
</evidence>
<evidence type="ECO:0000313" key="6">
    <source>
        <dbReference type="Proteomes" id="UP000683428"/>
    </source>
</evidence>
<organism evidence="5 6">
    <name type="scientific">Azospira inquinata</name>
    <dbReference type="NCBI Taxonomy" id="2785627"/>
    <lineage>
        <taxon>Bacteria</taxon>
        <taxon>Pseudomonadati</taxon>
        <taxon>Pseudomonadota</taxon>
        <taxon>Betaproteobacteria</taxon>
        <taxon>Rhodocyclales</taxon>
        <taxon>Rhodocyclaceae</taxon>
        <taxon>Azospira</taxon>
    </lineage>
</organism>
<evidence type="ECO:0000256" key="4">
    <source>
        <dbReference type="SAM" id="SignalP"/>
    </source>
</evidence>
<accession>A0A975SPK7</accession>
<feature type="coiled-coil region" evidence="2">
    <location>
        <begin position="319"/>
        <end position="371"/>
    </location>
</feature>
<comment type="similarity">
    <text evidence="1">Belongs to the outer membrane factor (OMF) (TC 1.B.17) family.</text>
</comment>
<name>A0A975SPK7_9RHOO</name>
<feature type="signal peptide" evidence="4">
    <location>
        <begin position="1"/>
        <end position="24"/>
    </location>
</feature>
<dbReference type="EMBL" id="CP064782">
    <property type="protein sequence ID" value="QWT49625.1"/>
    <property type="molecule type" value="Genomic_DNA"/>
</dbReference>
<feature type="chain" id="PRO_5037998386" evidence="4">
    <location>
        <begin position="25"/>
        <end position="431"/>
    </location>
</feature>
<dbReference type="Proteomes" id="UP000683428">
    <property type="component" value="Chromosome"/>
</dbReference>
<evidence type="ECO:0000256" key="1">
    <source>
        <dbReference type="ARBA" id="ARBA00007613"/>
    </source>
</evidence>
<keyword evidence="6" id="KW-1185">Reference proteome</keyword>
<dbReference type="RefSeq" id="WP_216126287.1">
    <property type="nucleotide sequence ID" value="NZ_CP064782.1"/>
</dbReference>
<dbReference type="InterPro" id="IPR010131">
    <property type="entry name" value="MdtP/NodT-like"/>
</dbReference>